<gene>
    <name evidence="9" type="ORF">FRACYDRAFT_205571</name>
</gene>
<keyword evidence="3 7" id="KW-0812">Transmembrane</keyword>
<dbReference type="GO" id="GO:0015250">
    <property type="term" value="F:water channel activity"/>
    <property type="evidence" value="ECO:0007669"/>
    <property type="project" value="TreeGrafter"/>
</dbReference>
<dbReference type="InterPro" id="IPR023271">
    <property type="entry name" value="Aquaporin-like"/>
</dbReference>
<evidence type="ECO:0000256" key="5">
    <source>
        <dbReference type="ARBA" id="ARBA00022989"/>
    </source>
</evidence>
<dbReference type="EMBL" id="KV784353">
    <property type="protein sequence ID" value="OEU23058.1"/>
    <property type="molecule type" value="Genomic_DNA"/>
</dbReference>
<dbReference type="OrthoDB" id="3222at2759"/>
<dbReference type="AlphaFoldDB" id="A0A1E7FY28"/>
<dbReference type="PANTHER" id="PTHR45665">
    <property type="entry name" value="AQUAPORIN-8"/>
    <property type="match status" value="1"/>
</dbReference>
<comment type="similarity">
    <text evidence="7">Belongs to the MIP/aquaporin (TC 1.A.8) family.</text>
</comment>
<evidence type="ECO:0000256" key="8">
    <source>
        <dbReference type="SAM" id="Phobius"/>
    </source>
</evidence>
<dbReference type="GO" id="GO:0016020">
    <property type="term" value="C:membrane"/>
    <property type="evidence" value="ECO:0007669"/>
    <property type="project" value="InterPro"/>
</dbReference>
<evidence type="ECO:0000256" key="6">
    <source>
        <dbReference type="ARBA" id="ARBA00023136"/>
    </source>
</evidence>
<dbReference type="InterPro" id="IPR034294">
    <property type="entry name" value="Aquaporin_transptr"/>
</dbReference>
<keyword evidence="2 7" id="KW-0813">Transport</keyword>
<dbReference type="PANTHER" id="PTHR45665:SF9">
    <property type="entry name" value="AQUAPORIN-8"/>
    <property type="match status" value="1"/>
</dbReference>
<dbReference type="GO" id="GO:0012505">
    <property type="term" value="C:endomembrane system"/>
    <property type="evidence" value="ECO:0007669"/>
    <property type="project" value="UniProtKB-SubCell"/>
</dbReference>
<evidence type="ECO:0000313" key="10">
    <source>
        <dbReference type="Proteomes" id="UP000095751"/>
    </source>
</evidence>
<keyword evidence="10" id="KW-1185">Reference proteome</keyword>
<dbReference type="Pfam" id="PF00230">
    <property type="entry name" value="MIP"/>
    <property type="match status" value="1"/>
</dbReference>
<evidence type="ECO:0000256" key="4">
    <source>
        <dbReference type="ARBA" id="ARBA00022737"/>
    </source>
</evidence>
<evidence type="ECO:0000256" key="7">
    <source>
        <dbReference type="RuleBase" id="RU000477"/>
    </source>
</evidence>
<dbReference type="Proteomes" id="UP000095751">
    <property type="component" value="Unassembled WGS sequence"/>
</dbReference>
<evidence type="ECO:0000313" key="9">
    <source>
        <dbReference type="EMBL" id="OEU23058.1"/>
    </source>
</evidence>
<comment type="subcellular location">
    <subcellularLocation>
        <location evidence="1">Endomembrane system</location>
        <topology evidence="1">Multi-pass membrane protein</topology>
    </subcellularLocation>
</comment>
<sequence length="285" mass="31679">MIASILKPHIPAAKILFDEGVALFQPGLILSVAAGCVEHRKYWSAYVREFIGTILMVGFTFSAGKWIGQDDVMVAWSVHSVGVILADYFGGGQHVNPAVTVSMWALGKCTYTEAFVRIAGQMGGGLVAFPLFQYASEQFNLTPFGGPEFSQENDVDAFLSEFFASFLLMWVIYILNWEFNFGSYHYIIKQFLTAVAIRALIEAFPTAGPAMNPMLATAWYVFGVGNKYEYPNDAVHYFVYWFGPFLAGILAAITYIIFDGSDKLFGIIKLPITIRSKKETKAKKD</sequence>
<feature type="transmembrane region" description="Helical" evidence="8">
    <location>
        <begin position="50"/>
        <end position="68"/>
    </location>
</feature>
<dbReference type="GO" id="GO:0005737">
    <property type="term" value="C:cytoplasm"/>
    <property type="evidence" value="ECO:0007669"/>
    <property type="project" value="UniProtKB-ARBA"/>
</dbReference>
<protein>
    <submittedName>
        <fullName evidence="9">Aquaporin-like protein</fullName>
    </submittedName>
</protein>
<dbReference type="InParanoid" id="A0A1E7FY28"/>
<dbReference type="PROSITE" id="PS00221">
    <property type="entry name" value="MIP"/>
    <property type="match status" value="1"/>
</dbReference>
<dbReference type="PRINTS" id="PR00783">
    <property type="entry name" value="MINTRINSICP"/>
</dbReference>
<keyword evidence="4" id="KW-0677">Repeat</keyword>
<dbReference type="Gene3D" id="1.20.1080.10">
    <property type="entry name" value="Glycerol uptake facilitator protein"/>
    <property type="match status" value="1"/>
</dbReference>
<name>A0A1E7FY28_9STRA</name>
<dbReference type="SUPFAM" id="SSF81338">
    <property type="entry name" value="Aquaporin-like"/>
    <property type="match status" value="1"/>
</dbReference>
<keyword evidence="6 8" id="KW-0472">Membrane</keyword>
<dbReference type="InterPro" id="IPR000425">
    <property type="entry name" value="MIP"/>
</dbReference>
<organism evidence="9 10">
    <name type="scientific">Fragilariopsis cylindrus CCMP1102</name>
    <dbReference type="NCBI Taxonomy" id="635003"/>
    <lineage>
        <taxon>Eukaryota</taxon>
        <taxon>Sar</taxon>
        <taxon>Stramenopiles</taxon>
        <taxon>Ochrophyta</taxon>
        <taxon>Bacillariophyta</taxon>
        <taxon>Bacillariophyceae</taxon>
        <taxon>Bacillariophycidae</taxon>
        <taxon>Bacillariales</taxon>
        <taxon>Bacillariaceae</taxon>
        <taxon>Fragilariopsis</taxon>
    </lineage>
</organism>
<proteinExistence type="inferred from homology"/>
<evidence type="ECO:0000256" key="1">
    <source>
        <dbReference type="ARBA" id="ARBA00004127"/>
    </source>
</evidence>
<accession>A0A1E7FY28</accession>
<dbReference type="GO" id="GO:0019755">
    <property type="term" value="P:one-carbon compound transport"/>
    <property type="evidence" value="ECO:0007669"/>
    <property type="project" value="UniProtKB-ARBA"/>
</dbReference>
<dbReference type="KEGG" id="fcy:FRACYDRAFT_205571"/>
<feature type="transmembrane region" description="Helical" evidence="8">
    <location>
        <begin position="238"/>
        <end position="258"/>
    </location>
</feature>
<reference evidence="9 10" key="1">
    <citation type="submission" date="2016-09" db="EMBL/GenBank/DDBJ databases">
        <title>Extensive genetic diversity and differential bi-allelic expression allows diatom success in the polar Southern Ocean.</title>
        <authorList>
            <consortium name="DOE Joint Genome Institute"/>
            <person name="Mock T."/>
            <person name="Otillar R.P."/>
            <person name="Strauss J."/>
            <person name="Dupont C."/>
            <person name="Frickenhaus S."/>
            <person name="Maumus F."/>
            <person name="Mcmullan M."/>
            <person name="Sanges R."/>
            <person name="Schmutz J."/>
            <person name="Toseland A."/>
            <person name="Valas R."/>
            <person name="Veluchamy A."/>
            <person name="Ward B.J."/>
            <person name="Allen A."/>
            <person name="Barry K."/>
            <person name="Falciatore A."/>
            <person name="Ferrante M."/>
            <person name="Fortunato A.E."/>
            <person name="Gloeckner G."/>
            <person name="Gruber A."/>
            <person name="Hipkin R."/>
            <person name="Janech M."/>
            <person name="Kroth P."/>
            <person name="Leese F."/>
            <person name="Lindquist E."/>
            <person name="Lyon B.R."/>
            <person name="Martin J."/>
            <person name="Mayer C."/>
            <person name="Parker M."/>
            <person name="Quesneville H."/>
            <person name="Raymond J."/>
            <person name="Uhlig C."/>
            <person name="Valentin K.U."/>
            <person name="Worden A.Z."/>
            <person name="Armbrust E.V."/>
            <person name="Bowler C."/>
            <person name="Green B."/>
            <person name="Moulton V."/>
            <person name="Van Oosterhout C."/>
            <person name="Grigoriev I."/>
        </authorList>
    </citation>
    <scope>NUCLEOTIDE SEQUENCE [LARGE SCALE GENOMIC DNA]</scope>
    <source>
        <strain evidence="9 10">CCMP1102</strain>
    </source>
</reference>
<evidence type="ECO:0000256" key="2">
    <source>
        <dbReference type="ARBA" id="ARBA00022448"/>
    </source>
</evidence>
<evidence type="ECO:0000256" key="3">
    <source>
        <dbReference type="ARBA" id="ARBA00022692"/>
    </source>
</evidence>
<dbReference type="InterPro" id="IPR022357">
    <property type="entry name" value="MIP_CS"/>
</dbReference>
<keyword evidence="5 8" id="KW-1133">Transmembrane helix</keyword>